<dbReference type="InterPro" id="IPR015943">
    <property type="entry name" value="WD40/YVTN_repeat-like_dom_sf"/>
</dbReference>
<evidence type="ECO:0000259" key="2">
    <source>
        <dbReference type="Pfam" id="PF00291"/>
    </source>
</evidence>
<dbReference type="OrthoDB" id="8883818at2759"/>
<dbReference type="InterPro" id="IPR036322">
    <property type="entry name" value="WD40_repeat_dom_sf"/>
</dbReference>
<organism evidence="3 4">
    <name type="scientific">Gomphillus americanus</name>
    <dbReference type="NCBI Taxonomy" id="1940652"/>
    <lineage>
        <taxon>Eukaryota</taxon>
        <taxon>Fungi</taxon>
        <taxon>Dikarya</taxon>
        <taxon>Ascomycota</taxon>
        <taxon>Pezizomycotina</taxon>
        <taxon>Lecanoromycetes</taxon>
        <taxon>OSLEUM clade</taxon>
        <taxon>Ostropomycetidae</taxon>
        <taxon>Ostropales</taxon>
        <taxon>Graphidaceae</taxon>
        <taxon>Gomphilloideae</taxon>
        <taxon>Gomphillus</taxon>
    </lineage>
</organism>
<reference evidence="3" key="1">
    <citation type="submission" date="2021-03" db="EMBL/GenBank/DDBJ databases">
        <authorList>
            <person name="Tagirdzhanova G."/>
        </authorList>
    </citation>
    <scope>NUCLEOTIDE SEQUENCE</scope>
</reference>
<gene>
    <name evidence="3" type="ORF">GOMPHAMPRED_005294</name>
</gene>
<dbReference type="GO" id="GO:0034455">
    <property type="term" value="C:t-UTP complex"/>
    <property type="evidence" value="ECO:0007669"/>
    <property type="project" value="TreeGrafter"/>
</dbReference>
<feature type="compositionally biased region" description="Basic residues" evidence="1">
    <location>
        <begin position="1070"/>
        <end position="1080"/>
    </location>
</feature>
<feature type="domain" description="Tryptophan synthase beta chain-like PALP" evidence="2">
    <location>
        <begin position="35"/>
        <end position="336"/>
    </location>
</feature>
<feature type="region of interest" description="Disordered" evidence="1">
    <location>
        <begin position="1165"/>
        <end position="1193"/>
    </location>
</feature>
<accession>A0A8H3II99</accession>
<dbReference type="GO" id="GO:0030686">
    <property type="term" value="C:90S preribosome"/>
    <property type="evidence" value="ECO:0007669"/>
    <property type="project" value="InterPro"/>
</dbReference>
<dbReference type="GO" id="GO:0000462">
    <property type="term" value="P:maturation of SSU-rRNA from tricistronic rRNA transcript (SSU-rRNA, 5.8S rRNA, LSU-rRNA)"/>
    <property type="evidence" value="ECO:0007669"/>
    <property type="project" value="InterPro"/>
</dbReference>
<dbReference type="Gene3D" id="2.130.10.10">
    <property type="entry name" value="YVTN repeat-like/Quinoprotein amine dehydrogenase"/>
    <property type="match status" value="3"/>
</dbReference>
<dbReference type="InterPro" id="IPR001680">
    <property type="entry name" value="WD40_rpt"/>
</dbReference>
<feature type="compositionally biased region" description="Acidic residues" evidence="1">
    <location>
        <begin position="1126"/>
        <end position="1138"/>
    </location>
</feature>
<feature type="region of interest" description="Disordered" evidence="1">
    <location>
        <begin position="1070"/>
        <end position="1148"/>
    </location>
</feature>
<protein>
    <recommendedName>
        <fullName evidence="2">Tryptophan synthase beta chain-like PALP domain-containing protein</fullName>
    </recommendedName>
</protein>
<dbReference type="SUPFAM" id="SSF101908">
    <property type="entry name" value="Putative isomerase YbhE"/>
    <property type="match status" value="1"/>
</dbReference>
<dbReference type="InterPro" id="IPR046351">
    <property type="entry name" value="UTP4"/>
</dbReference>
<dbReference type="PANTHER" id="PTHR44163">
    <property type="entry name" value="U3 SMALL NUCLEOLAR RNA-ASSOCIATED PROTEIN 4 HOMOLOG"/>
    <property type="match status" value="1"/>
</dbReference>
<sequence length="1257" mass="137602">MVPNIWQNPAVDTRLPANQPDYQSSVRLFHSQLPNYAATPLRSLPELAQALGLKAILLKDESDRLSLPSFKILGASWGSYRAITAKFSLPCTLAVAELKSYLEGKDLTLFAATDGNHGRAVAFMSQVLAIKAVILVPEALDLYTQNAIATAGGCVLPIAADYDGVVQEAQRRANATNGILVQDTSWPGYEKIPAWIVDGYSTIFSELEEQIGPLCDDDVVVVPIGVGSLAHSAVLNLKSRVDLPRIVAVEPENAPCLNTSLHAGMLQSVDTRFTIMTGMNCGTVSYTAWHDLNKGVDISLLVTDTQAHEAAEYLKGVQINAGPCGAATVAAARLLVENGLAMDIHRCRFIPYPASSINALAFSHPSNPDRPSLQSLRLALGRVNGDIEIWNPAKGNWSQEFVLRGGKDRTVEGLVWTQDLDEDSDLGRIPGGLRLFSIGYSNAVTEWNLATGMPLRHSSGGHAEVWSIAVQPRWRKEDGEKSKTNQLIAIGCADGSTMLQSTDDEELTYLRALRRPSNKKARVLSLTFCDRQTIAAGCSDGTIWVYDIRGKVKTTMHLGSGPTKGSTYVWTVKCLADNILVSGDSAGELKFWDLKTFTLVQRLLCHDADILTLAPNAEGNVLFSGGMDRKTCVVVKDKHTKRWRAINHQNIHAGHVKAMASIETKEMSVVVSGGIDASLVVSPLKMSGSENTRALPRLPQTPPLLSAATDRLLVSWWNREVSFCKINKEVLQRVSIQKSATQMAETDSLQQILVQGEENISSVSITSDSNYLAIATNTSCKVFVLSDRKDDASLKKIRKQESESLASQGAKLISFSPNGRYLLLITPQNELVLYKIPAGTSTKTNCKNFENSIRLTRTERPIEAKDPLGLYNRNISKIAWSTDSTMLACADLSGNIDAWMLANTQANGAAKPGQGNINGHGNDKSSVSEESDESEDEQLEASSSIDGLSWRLVQSKIPKVSSAPLMLSFRPGSVMTTAHDDTAIHTSSCDRLVIVTLQHEILEFHVRTGKLSDWSKRNPSSELPLDFSRIKDRIMGSVWDVSEQKQRIWLYGSSFLFMLDMNQDLAQAAHRRHLKRKRSTRNAGGRLFTGKKSNSGAGDRAFPFTDFGLAGQQHDESEIEGQFTEGSDDEDDEDEEDNMWQAQDGAPTESLDKSLLELRRQESGSLAQVVDASGEEKDISGLESTANEGISNKSPGDLPYWVTFKYRPILGIVALRTETQELAKDRDQNTTTSSSDLEVALVERPVWDLDLDLPFLS</sequence>
<dbReference type="Proteomes" id="UP000664169">
    <property type="component" value="Unassembled WGS sequence"/>
</dbReference>
<dbReference type="Pfam" id="PF00291">
    <property type="entry name" value="PALP"/>
    <property type="match status" value="1"/>
</dbReference>
<name>A0A8H3II99_9LECA</name>
<dbReference type="Gene3D" id="3.40.50.1100">
    <property type="match status" value="2"/>
</dbReference>
<keyword evidence="4" id="KW-1185">Reference proteome</keyword>
<feature type="compositionally biased region" description="Polar residues" evidence="1">
    <location>
        <begin position="1182"/>
        <end position="1193"/>
    </location>
</feature>
<dbReference type="InterPro" id="IPR001926">
    <property type="entry name" value="TrpB-like_PALP"/>
</dbReference>
<dbReference type="InterPro" id="IPR036052">
    <property type="entry name" value="TrpB-like_PALP_sf"/>
</dbReference>
<dbReference type="SUPFAM" id="SSF50978">
    <property type="entry name" value="WD40 repeat-like"/>
    <property type="match status" value="1"/>
</dbReference>
<dbReference type="GO" id="GO:0032040">
    <property type="term" value="C:small-subunit processome"/>
    <property type="evidence" value="ECO:0007669"/>
    <property type="project" value="TreeGrafter"/>
</dbReference>
<proteinExistence type="predicted"/>
<evidence type="ECO:0000256" key="1">
    <source>
        <dbReference type="SAM" id="MobiDB-lite"/>
    </source>
</evidence>
<dbReference type="SMART" id="SM00320">
    <property type="entry name" value="WD40"/>
    <property type="match status" value="8"/>
</dbReference>
<dbReference type="Pfam" id="PF00400">
    <property type="entry name" value="WD40"/>
    <property type="match status" value="1"/>
</dbReference>
<dbReference type="GO" id="GO:0003723">
    <property type="term" value="F:RNA binding"/>
    <property type="evidence" value="ECO:0007669"/>
    <property type="project" value="TreeGrafter"/>
</dbReference>
<evidence type="ECO:0000313" key="3">
    <source>
        <dbReference type="EMBL" id="CAF9929032.1"/>
    </source>
</evidence>
<feature type="compositionally biased region" description="Acidic residues" evidence="1">
    <location>
        <begin position="929"/>
        <end position="939"/>
    </location>
</feature>
<comment type="caution">
    <text evidence="3">The sequence shown here is derived from an EMBL/GenBank/DDBJ whole genome shotgun (WGS) entry which is preliminary data.</text>
</comment>
<dbReference type="EMBL" id="CAJPDQ010000031">
    <property type="protein sequence ID" value="CAF9929032.1"/>
    <property type="molecule type" value="Genomic_DNA"/>
</dbReference>
<evidence type="ECO:0000313" key="4">
    <source>
        <dbReference type="Proteomes" id="UP000664169"/>
    </source>
</evidence>
<feature type="region of interest" description="Disordered" evidence="1">
    <location>
        <begin position="910"/>
        <end position="942"/>
    </location>
</feature>
<dbReference type="AlphaFoldDB" id="A0A8H3II99"/>
<dbReference type="SUPFAM" id="SSF53686">
    <property type="entry name" value="Tryptophan synthase beta subunit-like PLP-dependent enzymes"/>
    <property type="match status" value="1"/>
</dbReference>
<dbReference type="PANTHER" id="PTHR44163:SF1">
    <property type="entry name" value="U3 SMALL NUCLEOLAR RNA-ASSOCIATED PROTEIN 4 HOMOLOG"/>
    <property type="match status" value="1"/>
</dbReference>